<dbReference type="STRING" id="1149755.A0A2J6RQU4"/>
<evidence type="ECO:0000313" key="5">
    <source>
        <dbReference type="Proteomes" id="UP000235786"/>
    </source>
</evidence>
<feature type="region of interest" description="Disordered" evidence="2">
    <location>
        <begin position="999"/>
        <end position="1030"/>
    </location>
</feature>
<feature type="region of interest" description="Disordered" evidence="2">
    <location>
        <begin position="575"/>
        <end position="633"/>
    </location>
</feature>
<protein>
    <recommendedName>
        <fullName evidence="3">DUF6590 domain-containing protein</fullName>
    </recommendedName>
</protein>
<feature type="region of interest" description="Disordered" evidence="2">
    <location>
        <begin position="773"/>
        <end position="798"/>
    </location>
</feature>
<feature type="compositionally biased region" description="Polar residues" evidence="2">
    <location>
        <begin position="585"/>
        <end position="602"/>
    </location>
</feature>
<evidence type="ECO:0000256" key="1">
    <source>
        <dbReference type="SAM" id="Coils"/>
    </source>
</evidence>
<keyword evidence="1" id="KW-0175">Coiled coil</keyword>
<name>A0A2J6RQU4_HYAVF</name>
<keyword evidence="5" id="KW-1185">Reference proteome</keyword>
<dbReference type="OrthoDB" id="5344057at2759"/>
<evidence type="ECO:0000256" key="2">
    <source>
        <dbReference type="SAM" id="MobiDB-lite"/>
    </source>
</evidence>
<proteinExistence type="predicted"/>
<reference evidence="4 5" key="1">
    <citation type="submission" date="2016-04" db="EMBL/GenBank/DDBJ databases">
        <title>A degradative enzymes factory behind the ericoid mycorrhizal symbiosis.</title>
        <authorList>
            <consortium name="DOE Joint Genome Institute"/>
            <person name="Martino E."/>
            <person name="Morin E."/>
            <person name="Grelet G."/>
            <person name="Kuo A."/>
            <person name="Kohler A."/>
            <person name="Daghino S."/>
            <person name="Barry K."/>
            <person name="Choi C."/>
            <person name="Cichocki N."/>
            <person name="Clum A."/>
            <person name="Copeland A."/>
            <person name="Hainaut M."/>
            <person name="Haridas S."/>
            <person name="Labutti K."/>
            <person name="Lindquist E."/>
            <person name="Lipzen A."/>
            <person name="Khouja H.-R."/>
            <person name="Murat C."/>
            <person name="Ohm R."/>
            <person name="Olson A."/>
            <person name="Spatafora J."/>
            <person name="Veneault-Fourrey C."/>
            <person name="Henrissat B."/>
            <person name="Grigoriev I."/>
            <person name="Martin F."/>
            <person name="Perotto S."/>
        </authorList>
    </citation>
    <scope>NUCLEOTIDE SEQUENCE [LARGE SCALE GENOMIC DNA]</scope>
    <source>
        <strain evidence="4 5">F</strain>
    </source>
</reference>
<feature type="compositionally biased region" description="Polar residues" evidence="2">
    <location>
        <begin position="773"/>
        <end position="795"/>
    </location>
</feature>
<evidence type="ECO:0000313" key="4">
    <source>
        <dbReference type="EMBL" id="PMD40887.1"/>
    </source>
</evidence>
<dbReference type="AlphaFoldDB" id="A0A2J6RQU4"/>
<accession>A0A2J6RQU4</accession>
<organism evidence="4 5">
    <name type="scientific">Hyaloscypha variabilis (strain UAMH 11265 / GT02V1 / F)</name>
    <name type="common">Meliniomyces variabilis</name>
    <dbReference type="NCBI Taxonomy" id="1149755"/>
    <lineage>
        <taxon>Eukaryota</taxon>
        <taxon>Fungi</taxon>
        <taxon>Dikarya</taxon>
        <taxon>Ascomycota</taxon>
        <taxon>Pezizomycotina</taxon>
        <taxon>Leotiomycetes</taxon>
        <taxon>Helotiales</taxon>
        <taxon>Hyaloscyphaceae</taxon>
        <taxon>Hyaloscypha</taxon>
        <taxon>Hyaloscypha variabilis</taxon>
    </lineage>
</organism>
<dbReference type="InterPro" id="IPR046497">
    <property type="entry name" value="DUF6590"/>
</dbReference>
<feature type="coiled-coil region" evidence="1">
    <location>
        <begin position="714"/>
        <end position="741"/>
    </location>
</feature>
<dbReference type="Proteomes" id="UP000235786">
    <property type="component" value="Unassembled WGS sequence"/>
</dbReference>
<feature type="domain" description="DUF6590" evidence="3">
    <location>
        <begin position="843"/>
        <end position="987"/>
    </location>
</feature>
<evidence type="ECO:0000259" key="3">
    <source>
        <dbReference type="Pfam" id="PF20233"/>
    </source>
</evidence>
<feature type="compositionally biased region" description="Polar residues" evidence="2">
    <location>
        <begin position="1009"/>
        <end position="1018"/>
    </location>
</feature>
<dbReference type="EMBL" id="KZ613945">
    <property type="protein sequence ID" value="PMD40887.1"/>
    <property type="molecule type" value="Genomic_DNA"/>
</dbReference>
<dbReference type="Pfam" id="PF20233">
    <property type="entry name" value="DUF6590"/>
    <property type="match status" value="1"/>
</dbReference>
<gene>
    <name evidence="4" type="ORF">L207DRAFT_633832</name>
</gene>
<sequence>MEAVRITSNFAGILTIVGQSIDGILKLKAFFEDVSTAPQRFEDLLKDISDLQDVMIQIQEFVDLLGREPAEKLQGTNTPKTTILQANLTSCATDIEAWVQLTGKMNPRTETGIRGFFRKVKVAADKRGFEQFGKKISSHQQRIGLNLSVLGRSFDYLGLERLQALGNKFDGLAETNVELNNRMNERLTSENQIIPNTKEILTSALDEQFQPLKQFISQSLDERFEDMSQAHSESHESIRSISQSLSSLASQMSHLLSVPFHGNETKPRHPVEEHSDEVEWCCDAISGIEDGFEDNGRSMICLYCSKIFGRPSKYDDGIDKLGYHLTKAHNFGLCNLSISYTVWEELHEHLVDFHAMGRNIPIPRRSRFYRHRSTPIYSRGQSFINEQPPRPQQEYCETDVLLQCRLSTAHWHLSSEHPLLTNDIVSFDQIASLLHKFERESLFTTPPHEIWRQIPEVACLWESIILVTTDEGIDMMASSWSAEKDNGPFRDLLHGSYFCEGLRENKRSQINQWLLEILCESAPTRDLLRSGQILPEMECRGTGWLQSILEWWEQDEAATGEAGDLIFRRSSNRAVDSRDNCGNDECSSGSASQGSPPNSFAVPQNEFRPIATPDTADLMTHPEDNSTIQNEEESALSLTEHVLGNSHRLTSKARRLVSELTKLRKETIVHEICARQKRRELGFKWNDVSSVDEKFLGEVQKLRAQGKLGLFPDLLTLAKDSQQARQNIAHIEAEYSEIAKNLEIKFSELQLVEESMLECLDEVVLATGVLSNSPSISTSQHRSSSPISNSQYSTQDDGRVRMREFEQEPQPQKRHFVKQDVKPGNDKKFPIARQLEFREHDRRDFRYGKVFKIRESKSLDGEDGTVVSARIEKVDDSLPQKIRRFVVIEAKHAYCVCLSIMSHKGRPTPKDGGHPENYAVIYIEGQPPPSPPSKTELARPAIKMKTQVPYHKLEMDSRLNYERTYHVDYNVKVLFIGDISKVSESDLFEAYRYFHPSDKLRSESPPPLTSDTNSTTSGMREPPSPKFGTGHIDRYSFDTVHFSALSQYSMDSGSHILPQLSHGGYVKPSWEDPQEEGSGAKC</sequence>